<evidence type="ECO:0000313" key="2">
    <source>
        <dbReference type="Proteomes" id="UP001237642"/>
    </source>
</evidence>
<name>A0AAD8J5B5_9APIA</name>
<proteinExistence type="predicted"/>
<reference evidence="1" key="1">
    <citation type="submission" date="2023-02" db="EMBL/GenBank/DDBJ databases">
        <title>Genome of toxic invasive species Heracleum sosnowskyi carries increased number of genes despite the absence of recent whole-genome duplications.</title>
        <authorList>
            <person name="Schelkunov M."/>
            <person name="Shtratnikova V."/>
            <person name="Makarenko M."/>
            <person name="Klepikova A."/>
            <person name="Omelchenko D."/>
            <person name="Novikova G."/>
            <person name="Obukhova E."/>
            <person name="Bogdanov V."/>
            <person name="Penin A."/>
            <person name="Logacheva M."/>
        </authorList>
    </citation>
    <scope>NUCLEOTIDE SEQUENCE</scope>
    <source>
        <strain evidence="1">Hsosn_3</strain>
        <tissue evidence="1">Leaf</tissue>
    </source>
</reference>
<comment type="caution">
    <text evidence="1">The sequence shown here is derived from an EMBL/GenBank/DDBJ whole genome shotgun (WGS) entry which is preliminary data.</text>
</comment>
<dbReference type="Pfam" id="PF14009">
    <property type="entry name" value="PADRE"/>
    <property type="match status" value="1"/>
</dbReference>
<organism evidence="1 2">
    <name type="scientific">Heracleum sosnowskyi</name>
    <dbReference type="NCBI Taxonomy" id="360622"/>
    <lineage>
        <taxon>Eukaryota</taxon>
        <taxon>Viridiplantae</taxon>
        <taxon>Streptophyta</taxon>
        <taxon>Embryophyta</taxon>
        <taxon>Tracheophyta</taxon>
        <taxon>Spermatophyta</taxon>
        <taxon>Magnoliopsida</taxon>
        <taxon>eudicotyledons</taxon>
        <taxon>Gunneridae</taxon>
        <taxon>Pentapetalae</taxon>
        <taxon>asterids</taxon>
        <taxon>campanulids</taxon>
        <taxon>Apiales</taxon>
        <taxon>Apiaceae</taxon>
        <taxon>Apioideae</taxon>
        <taxon>apioid superclade</taxon>
        <taxon>Tordylieae</taxon>
        <taxon>Tordyliinae</taxon>
        <taxon>Heracleum</taxon>
    </lineage>
</organism>
<protein>
    <submittedName>
        <fullName evidence="1">Uncharacterized protein</fullName>
    </submittedName>
</protein>
<dbReference type="Proteomes" id="UP001237642">
    <property type="component" value="Unassembled WGS sequence"/>
</dbReference>
<keyword evidence="2" id="KW-1185">Reference proteome</keyword>
<dbReference type="AlphaFoldDB" id="A0AAD8J5B5"/>
<evidence type="ECO:0000313" key="1">
    <source>
        <dbReference type="EMBL" id="KAK1397972.1"/>
    </source>
</evidence>
<gene>
    <name evidence="1" type="ORF">POM88_007835</name>
</gene>
<dbReference type="EMBL" id="JAUIZM010000002">
    <property type="protein sequence ID" value="KAK1397972.1"/>
    <property type="molecule type" value="Genomic_DNA"/>
</dbReference>
<sequence length="185" mass="20577">MGNSQSCNLCSPDVSKENVIVMKENGEAIEFKPGTKVCDVLASHPFHKVIRCCSDRTVLSENSTLNCLYFLLPQGLSITDATYRSLVNSSISKELIVPKAVRPEHESDNIRTNIFTSNTRKHENYSNTLSSDSEISEEYICMKLAPWKPGLKPIPGVISPSPPPHPQSTDSKILKQQGSFIYVFF</sequence>
<reference evidence="1" key="2">
    <citation type="submission" date="2023-05" db="EMBL/GenBank/DDBJ databases">
        <authorList>
            <person name="Schelkunov M.I."/>
        </authorList>
    </citation>
    <scope>NUCLEOTIDE SEQUENCE</scope>
    <source>
        <strain evidence="1">Hsosn_3</strain>
        <tissue evidence="1">Leaf</tissue>
    </source>
</reference>
<accession>A0AAD8J5B5</accession>
<dbReference type="InterPro" id="IPR025322">
    <property type="entry name" value="PADRE_dom"/>
</dbReference>